<dbReference type="PANTHER" id="PTHR46246:SF1">
    <property type="entry name" value="GUANOSINE-3',5'-BIS(DIPHOSPHATE) 3'-PYROPHOSPHOHYDROLASE MESH1"/>
    <property type="match status" value="1"/>
</dbReference>
<feature type="compositionally biased region" description="Polar residues" evidence="1">
    <location>
        <begin position="1"/>
        <end position="12"/>
    </location>
</feature>
<reference evidence="2 3" key="1">
    <citation type="submission" date="2022-07" db="EMBL/GenBank/DDBJ databases">
        <title>Genome-wide signatures of adaptation to extreme environments.</title>
        <authorList>
            <person name="Cho C.H."/>
            <person name="Yoon H.S."/>
        </authorList>
    </citation>
    <scope>NUCLEOTIDE SEQUENCE [LARGE SCALE GENOMIC DNA]</scope>
    <source>
        <strain evidence="2 3">DBV 063 E5</strain>
    </source>
</reference>
<dbReference type="PANTHER" id="PTHR46246">
    <property type="entry name" value="GUANOSINE-3',5'-BIS(DIPHOSPHATE) 3'-PYROPHOSPHOHYDROLASE MESH1"/>
    <property type="match status" value="1"/>
</dbReference>
<dbReference type="SUPFAM" id="SSF109604">
    <property type="entry name" value="HD-domain/PDEase-like"/>
    <property type="match status" value="1"/>
</dbReference>
<dbReference type="Gene3D" id="1.10.3210.10">
    <property type="entry name" value="Hypothetical protein af1432"/>
    <property type="match status" value="1"/>
</dbReference>
<proteinExistence type="predicted"/>
<feature type="region of interest" description="Disordered" evidence="1">
    <location>
        <begin position="1"/>
        <end position="24"/>
    </location>
</feature>
<gene>
    <name evidence="2" type="ORF">CDCA_CDCA01G0002</name>
</gene>
<comment type="caution">
    <text evidence="2">The sequence shown here is derived from an EMBL/GenBank/DDBJ whole genome shotgun (WGS) entry which is preliminary data.</text>
</comment>
<organism evidence="2 3">
    <name type="scientific">Cyanidium caldarium</name>
    <name type="common">Red alga</name>
    <dbReference type="NCBI Taxonomy" id="2771"/>
    <lineage>
        <taxon>Eukaryota</taxon>
        <taxon>Rhodophyta</taxon>
        <taxon>Bangiophyceae</taxon>
        <taxon>Cyanidiales</taxon>
        <taxon>Cyanidiaceae</taxon>
        <taxon>Cyanidium</taxon>
    </lineage>
</organism>
<dbReference type="Proteomes" id="UP001301350">
    <property type="component" value="Unassembled WGS sequence"/>
</dbReference>
<evidence type="ECO:0008006" key="4">
    <source>
        <dbReference type="Google" id="ProtNLM"/>
    </source>
</evidence>
<evidence type="ECO:0000313" key="2">
    <source>
        <dbReference type="EMBL" id="KAK4533977.1"/>
    </source>
</evidence>
<accession>A0AAV9INY9</accession>
<protein>
    <recommendedName>
        <fullName evidence="4">HD domain-containing protein</fullName>
    </recommendedName>
</protein>
<sequence>MAGSDNASANTSRDGEKSNSSVGGGLPPELIGSLIAFGLGWLLRGSGRPSATVPARARRSDPAPSVATTSAAVLRVAGAEVFDGKGVLACEREERAVGQVVAAALEHRAAVQRLEALKEADDAAVSGLRDGGASPASAARAAVDGGLSWSEQVSALLARERPARQRPSRWCRTPDDFVELLLRACVFVAERHKNQRRKDAERTPYVNHALEVAYTLWRDGGIRDGRLILAGLLCHTLSDGDVADEVGEWECAAAATAEPARLSKPHRDPYLLEIEKEFGMEVCAIVRECWAEKRAVTRLMRGQAHLSVQDDSEAVRAREERPVTGKARAASRWWSFGLGGQTAAEEVDTAHCLTFGGGGRAHGVRQHAGVKLTRMDRKRIEAACSILKSKEAKIVRLADKLVNLREMLGCASGCPPGWTAQRVDEYFAWADATRGKIGKACPPLDRALVKVIAQRAKEAVAQVDAASVDGLLQDQLPEEEGKENVMATPKKAVKQVGVNGARDVAVDVSVMSQVSSTPTRKVTFADDALHRLF</sequence>
<keyword evidence="3" id="KW-1185">Reference proteome</keyword>
<dbReference type="GO" id="GO:0008893">
    <property type="term" value="F:guanosine-3',5'-bis(diphosphate) 3'-diphosphatase activity"/>
    <property type="evidence" value="ECO:0007669"/>
    <property type="project" value="TreeGrafter"/>
</dbReference>
<dbReference type="InterPro" id="IPR052194">
    <property type="entry name" value="MESH1"/>
</dbReference>
<dbReference type="EMBL" id="JANCYW010000001">
    <property type="protein sequence ID" value="KAK4533977.1"/>
    <property type="molecule type" value="Genomic_DNA"/>
</dbReference>
<name>A0AAV9INY9_CYACA</name>
<dbReference type="AlphaFoldDB" id="A0AAV9INY9"/>
<evidence type="ECO:0000313" key="3">
    <source>
        <dbReference type="Proteomes" id="UP001301350"/>
    </source>
</evidence>
<evidence type="ECO:0000256" key="1">
    <source>
        <dbReference type="SAM" id="MobiDB-lite"/>
    </source>
</evidence>